<dbReference type="FunCoup" id="A0A0H2RVX3">
    <property type="interactions" value="64"/>
</dbReference>
<dbReference type="InParanoid" id="A0A0H2RVX3"/>
<feature type="compositionally biased region" description="Low complexity" evidence="8">
    <location>
        <begin position="182"/>
        <end position="207"/>
    </location>
</feature>
<evidence type="ECO:0000256" key="4">
    <source>
        <dbReference type="ARBA" id="ARBA00022927"/>
    </source>
</evidence>
<dbReference type="GO" id="GO:0015031">
    <property type="term" value="P:protein transport"/>
    <property type="evidence" value="ECO:0007669"/>
    <property type="project" value="UniProtKB-KW"/>
</dbReference>
<feature type="compositionally biased region" description="Polar residues" evidence="8">
    <location>
        <begin position="20"/>
        <end position="32"/>
    </location>
</feature>
<dbReference type="PANTHER" id="PTHR13437:SF2">
    <property type="entry name" value="NUCLEOPORIN P58_P45"/>
    <property type="match status" value="1"/>
</dbReference>
<protein>
    <submittedName>
        <fullName evidence="9">Uncharacterized protein</fullName>
    </submittedName>
</protein>
<keyword evidence="4" id="KW-0653">Protein transport</keyword>
<evidence type="ECO:0000313" key="10">
    <source>
        <dbReference type="Proteomes" id="UP000053477"/>
    </source>
</evidence>
<dbReference type="OrthoDB" id="2538017at2759"/>
<dbReference type="Gene3D" id="6.10.140.1350">
    <property type="match status" value="1"/>
</dbReference>
<dbReference type="InterPro" id="IPR024882">
    <property type="entry name" value="NUP58/p45/49"/>
</dbReference>
<keyword evidence="3" id="KW-0509">mRNA transport</keyword>
<evidence type="ECO:0000256" key="2">
    <source>
        <dbReference type="ARBA" id="ARBA00022448"/>
    </source>
</evidence>
<evidence type="ECO:0000256" key="5">
    <source>
        <dbReference type="ARBA" id="ARBA00023010"/>
    </source>
</evidence>
<feature type="compositionally biased region" description="Low complexity" evidence="8">
    <location>
        <begin position="137"/>
        <end position="149"/>
    </location>
</feature>
<dbReference type="EMBL" id="KQ086072">
    <property type="protein sequence ID" value="KLO08936.1"/>
    <property type="molecule type" value="Genomic_DNA"/>
</dbReference>
<feature type="compositionally biased region" description="Low complexity" evidence="8">
    <location>
        <begin position="46"/>
        <end position="55"/>
    </location>
</feature>
<evidence type="ECO:0000256" key="6">
    <source>
        <dbReference type="ARBA" id="ARBA00023132"/>
    </source>
</evidence>
<dbReference type="Proteomes" id="UP000053477">
    <property type="component" value="Unassembled WGS sequence"/>
</dbReference>
<feature type="compositionally biased region" description="Low complexity" evidence="8">
    <location>
        <begin position="63"/>
        <end position="74"/>
    </location>
</feature>
<dbReference type="GO" id="GO:0017056">
    <property type="term" value="F:structural constituent of nuclear pore"/>
    <property type="evidence" value="ECO:0007669"/>
    <property type="project" value="InterPro"/>
</dbReference>
<dbReference type="GO" id="GO:0008139">
    <property type="term" value="F:nuclear localization sequence binding"/>
    <property type="evidence" value="ECO:0007669"/>
    <property type="project" value="InterPro"/>
</dbReference>
<keyword evidence="2" id="KW-0813">Transport</keyword>
<keyword evidence="6" id="KW-0906">Nuclear pore complex</keyword>
<evidence type="ECO:0000256" key="1">
    <source>
        <dbReference type="ARBA" id="ARBA00004567"/>
    </source>
</evidence>
<feature type="compositionally biased region" description="Polar residues" evidence="8">
    <location>
        <begin position="150"/>
        <end position="160"/>
    </location>
</feature>
<comment type="subcellular location">
    <subcellularLocation>
        <location evidence="1">Nucleus</location>
        <location evidence="1">Nuclear pore complex</location>
    </subcellularLocation>
</comment>
<feature type="compositionally biased region" description="Polar residues" evidence="8">
    <location>
        <begin position="82"/>
        <end position="98"/>
    </location>
</feature>
<reference evidence="9 10" key="1">
    <citation type="submission" date="2015-04" db="EMBL/GenBank/DDBJ databases">
        <title>Complete genome sequence of Schizopora paradoxa KUC8140, a cosmopolitan wood degrader in East Asia.</title>
        <authorList>
            <consortium name="DOE Joint Genome Institute"/>
            <person name="Min B."/>
            <person name="Park H."/>
            <person name="Jang Y."/>
            <person name="Kim J.-J."/>
            <person name="Kim K.H."/>
            <person name="Pangilinan J."/>
            <person name="Lipzen A."/>
            <person name="Riley R."/>
            <person name="Grigoriev I.V."/>
            <person name="Spatafora J.W."/>
            <person name="Choi I.-G."/>
        </authorList>
    </citation>
    <scope>NUCLEOTIDE SEQUENCE [LARGE SCALE GENOMIC DNA]</scope>
    <source>
        <strain evidence="9 10">KUC8140</strain>
    </source>
</reference>
<name>A0A0H2RVX3_9AGAM</name>
<dbReference type="AlphaFoldDB" id="A0A0H2RVX3"/>
<evidence type="ECO:0000313" key="9">
    <source>
        <dbReference type="EMBL" id="KLO08936.1"/>
    </source>
</evidence>
<dbReference type="InterPro" id="IPR025574">
    <property type="entry name" value="Nucleoporin_FG_rpt"/>
</dbReference>
<keyword evidence="5" id="KW-0811">Translocation</keyword>
<proteinExistence type="predicted"/>
<evidence type="ECO:0000256" key="7">
    <source>
        <dbReference type="ARBA" id="ARBA00023242"/>
    </source>
</evidence>
<evidence type="ECO:0000256" key="8">
    <source>
        <dbReference type="SAM" id="MobiDB-lite"/>
    </source>
</evidence>
<gene>
    <name evidence="9" type="ORF">SCHPADRAFT_908250</name>
</gene>
<feature type="compositionally biased region" description="Polar residues" evidence="8">
    <location>
        <begin position="113"/>
        <end position="126"/>
    </location>
</feature>
<dbReference type="PANTHER" id="PTHR13437">
    <property type="entry name" value="NUCLEOPORIN P58/P45 NUCLEOPORIN-LIKE PROTEIN 1"/>
    <property type="match status" value="1"/>
</dbReference>
<dbReference type="GO" id="GO:0005643">
    <property type="term" value="C:nuclear pore"/>
    <property type="evidence" value="ECO:0007669"/>
    <property type="project" value="UniProtKB-SubCell"/>
</dbReference>
<dbReference type="GO" id="GO:0051028">
    <property type="term" value="P:mRNA transport"/>
    <property type="evidence" value="ECO:0007669"/>
    <property type="project" value="UniProtKB-KW"/>
</dbReference>
<dbReference type="Pfam" id="PF13634">
    <property type="entry name" value="Nucleoporin_FG"/>
    <property type="match status" value="1"/>
</dbReference>
<sequence>MSLFGSNAFGAAKPQNSLFGSFGNNQGSTSTTPAAQPGQAFGGFGQQQQQQQQPPSTNLFGQTNTTNPTNAAPASGTGLFGSINNASNASQQPTNTSIFGAPLGQPPQQQPQNTSIFGQSTTNTTAPALGGSLFGQNTAANPTSNTTNSGFGSFQATQQPPAGGSLFGGFGSSTAQQSTNTPAQPFFGQAQPAQSQQQAQNALAASSSPLFTRTTKFNDLPEEIKRTFETLDSHIQGRVQISTELRQHKLGEEPQKGAEQIRNVHKDLVATVTKLRADLASMRELRTNMDQSVQDTIAATRIIDAFKAPQSSQQSVWLKNYAAFPMEFFSRVAEELRERMQWFNTTLEQIERRLASEANHSVSITPQAITTTLQAQHASFVALANKAAALDAEMEKLKATYRQLWRARTGSARDPFNEVDRGTIGGGEVGLEGLGVQ</sequence>
<feature type="region of interest" description="Disordered" evidence="8">
    <location>
        <begin position="20"/>
        <end position="207"/>
    </location>
</feature>
<keyword evidence="10" id="KW-1185">Reference proteome</keyword>
<accession>A0A0H2RVX3</accession>
<evidence type="ECO:0000256" key="3">
    <source>
        <dbReference type="ARBA" id="ARBA00022816"/>
    </source>
</evidence>
<dbReference type="STRING" id="27342.A0A0H2RVX3"/>
<organism evidence="9 10">
    <name type="scientific">Schizopora paradoxa</name>
    <dbReference type="NCBI Taxonomy" id="27342"/>
    <lineage>
        <taxon>Eukaryota</taxon>
        <taxon>Fungi</taxon>
        <taxon>Dikarya</taxon>
        <taxon>Basidiomycota</taxon>
        <taxon>Agaricomycotina</taxon>
        <taxon>Agaricomycetes</taxon>
        <taxon>Hymenochaetales</taxon>
        <taxon>Schizoporaceae</taxon>
        <taxon>Schizopora</taxon>
    </lineage>
</organism>
<keyword evidence="7" id="KW-0539">Nucleus</keyword>